<evidence type="ECO:0000259" key="15">
    <source>
        <dbReference type="PROSITE" id="PS50109"/>
    </source>
</evidence>
<dbReference type="SUPFAM" id="SSF55785">
    <property type="entry name" value="PYP-like sensor domain (PAS domain)"/>
    <property type="match status" value="2"/>
</dbReference>
<evidence type="ECO:0000259" key="16">
    <source>
        <dbReference type="PROSITE" id="PS50110"/>
    </source>
</evidence>
<evidence type="ECO:0000256" key="7">
    <source>
        <dbReference type="ARBA" id="ARBA00022679"/>
    </source>
</evidence>
<dbReference type="AlphaFoldDB" id="A0A2A7ASB5"/>
<dbReference type="PROSITE" id="PS50110">
    <property type="entry name" value="RESPONSE_REGULATORY"/>
    <property type="match status" value="2"/>
</dbReference>
<evidence type="ECO:0000256" key="10">
    <source>
        <dbReference type="ARBA" id="ARBA00022840"/>
    </source>
</evidence>
<evidence type="ECO:0000256" key="9">
    <source>
        <dbReference type="ARBA" id="ARBA00022777"/>
    </source>
</evidence>
<dbReference type="InterPro" id="IPR036890">
    <property type="entry name" value="HATPase_C_sf"/>
</dbReference>
<reference evidence="18 19" key="1">
    <citation type="journal article" date="2017" name="Front. Microbiol.">
        <title>New Insights into the Diversity of the Genus Faecalibacterium.</title>
        <authorList>
            <person name="Benevides L."/>
            <person name="Burman S."/>
            <person name="Martin R."/>
            <person name="Robert V."/>
            <person name="Thomas M."/>
            <person name="Miquel S."/>
            <person name="Chain F."/>
            <person name="Sokol H."/>
            <person name="Bermudez-Humaran L.G."/>
            <person name="Morrison M."/>
            <person name="Langella P."/>
            <person name="Azevedo V.A."/>
            <person name="Chatel J.M."/>
            <person name="Soares S."/>
        </authorList>
    </citation>
    <scope>NUCLEOTIDE SEQUENCE [LARGE SCALE GENOMIC DNA]</scope>
    <source>
        <strain evidence="18 19">CNCM I 4575</strain>
    </source>
</reference>
<dbReference type="Pfam" id="PF02518">
    <property type="entry name" value="HATPase_c"/>
    <property type="match status" value="1"/>
</dbReference>
<keyword evidence="6 14" id="KW-0597">Phosphoprotein</keyword>
<dbReference type="PROSITE" id="PS50113">
    <property type="entry name" value="PAC"/>
    <property type="match status" value="1"/>
</dbReference>
<dbReference type="PROSITE" id="PS50109">
    <property type="entry name" value="HIS_KIN"/>
    <property type="match status" value="1"/>
</dbReference>
<dbReference type="EMBL" id="NMTY01000004">
    <property type="protein sequence ID" value="PDX82054.1"/>
    <property type="molecule type" value="Genomic_DNA"/>
</dbReference>
<evidence type="ECO:0000256" key="14">
    <source>
        <dbReference type="PROSITE-ProRule" id="PRU00169"/>
    </source>
</evidence>
<proteinExistence type="predicted"/>
<dbReference type="EC" id="2.7.13.3" evidence="3"/>
<dbReference type="CDD" id="cd00130">
    <property type="entry name" value="PAS"/>
    <property type="match status" value="1"/>
</dbReference>
<dbReference type="InterPro" id="IPR004358">
    <property type="entry name" value="Sig_transdc_His_kin-like_C"/>
</dbReference>
<evidence type="ECO:0000256" key="3">
    <source>
        <dbReference type="ARBA" id="ARBA00012438"/>
    </source>
</evidence>
<keyword evidence="9 18" id="KW-0418">Kinase</keyword>
<feature type="modified residue" description="4-aspartylphosphate" evidence="14">
    <location>
        <position position="1002"/>
    </location>
</feature>
<keyword evidence="11" id="KW-0902">Two-component regulatory system</keyword>
<feature type="domain" description="Response regulatory" evidence="16">
    <location>
        <begin position="950"/>
        <end position="1071"/>
    </location>
</feature>
<dbReference type="NCBIfam" id="TIGR00229">
    <property type="entry name" value="sensory_box"/>
    <property type="match status" value="1"/>
</dbReference>
<dbReference type="SMART" id="SM00086">
    <property type="entry name" value="PAC"/>
    <property type="match status" value="3"/>
</dbReference>
<dbReference type="FunFam" id="3.30.565.10:FF:000023">
    <property type="entry name" value="PAS domain-containing sensor histidine kinase"/>
    <property type="match status" value="1"/>
</dbReference>
<keyword evidence="10" id="KW-0067">ATP-binding</keyword>
<dbReference type="Gene3D" id="3.30.565.10">
    <property type="entry name" value="Histidine kinase-like ATPase, C-terminal domain"/>
    <property type="match status" value="1"/>
</dbReference>
<dbReference type="PANTHER" id="PTHR45339:SF5">
    <property type="entry name" value="HISTIDINE KINASE"/>
    <property type="match status" value="1"/>
</dbReference>
<dbReference type="SMART" id="SM00448">
    <property type="entry name" value="REC"/>
    <property type="match status" value="2"/>
</dbReference>
<evidence type="ECO:0000256" key="2">
    <source>
        <dbReference type="ARBA" id="ARBA00004236"/>
    </source>
</evidence>
<dbReference type="InterPro" id="IPR035965">
    <property type="entry name" value="PAS-like_dom_sf"/>
</dbReference>
<dbReference type="RefSeq" id="WP_097838596.1">
    <property type="nucleotide sequence ID" value="NZ_NMTY01000004.1"/>
</dbReference>
<dbReference type="CDD" id="cd00082">
    <property type="entry name" value="HisKA"/>
    <property type="match status" value="1"/>
</dbReference>
<comment type="catalytic activity">
    <reaction evidence="1">
        <text>ATP + protein L-histidine = ADP + protein N-phospho-L-histidine.</text>
        <dbReference type="EC" id="2.7.13.3"/>
    </reaction>
</comment>
<dbReference type="Gene3D" id="3.30.450.20">
    <property type="entry name" value="PAS domain"/>
    <property type="match status" value="2"/>
</dbReference>
<dbReference type="InterPro" id="IPR000014">
    <property type="entry name" value="PAS"/>
</dbReference>
<evidence type="ECO:0000256" key="11">
    <source>
        <dbReference type="ARBA" id="ARBA00023012"/>
    </source>
</evidence>
<dbReference type="InterPro" id="IPR011006">
    <property type="entry name" value="CheY-like_superfamily"/>
</dbReference>
<dbReference type="InterPro" id="IPR000700">
    <property type="entry name" value="PAS-assoc_C"/>
</dbReference>
<feature type="domain" description="Histidine kinase" evidence="15">
    <location>
        <begin position="567"/>
        <end position="791"/>
    </location>
</feature>
<keyword evidence="7" id="KW-0808">Transferase</keyword>
<dbReference type="PANTHER" id="PTHR45339">
    <property type="entry name" value="HYBRID SIGNAL TRANSDUCTION HISTIDINE KINASE J"/>
    <property type="match status" value="1"/>
</dbReference>
<sequence length="1071" mass="120100">MECTTLQEDVLYSQNTSKLTPESIAAIQNTVQRSQPVGVVAGLYDEALTITDVSGFFLKNLGYEYEDFCRVTGCSLRALFYGENQSFLAPERWPLITADGDGQLLTKDGVPIFARLYKMDSTNSDGAPIWILSAQMDWVRQNLHLVNSVMRSGIWYIDCDHAGSPTGVVYSHEFRRMLGYHDVLDFPNTLDAWSALIHPDDRDPVLAALDRALSDRTGASPYDVEYRMRLPDGHYEWFRDSAEASRRLNGTIRRFVGVFVNVDKEKKAELLVKKSEAFHRAYTESNLCEYYVDLQTDHFDPLKEAPSFLSAFEQPSWDALVCSYRDRFIAPEDRDAVAMIFDRSYITERFRQNRPELSFECRLQLNGEERWVRNVVMPGETAGDPRYAIVFIRDITDSKKEAAQIAALTQQNKAMDMLLQSTVKLVDRYFLCNLSTDEYTFYNMLSAASRPSSGCYHDLVAYFLAQFQPIGGERTLEESLSPAHLRQQLRTPDDIYRFEYSTKDETQFKTMAILPVSWKDGVVEQALFVAQDVTQEKKTEIASRKALKDAYDAANRANRAKTEFLSNMSHDIRTPMNAIVGMTAIAGANINNPERVADCLGKITQSSHHLLGLINEVLDMSRIESGKVVLNEEAFNLAELVDDLIGINKGNIAAHGHSLDVHLHKLEHEDVYGDSLRIQQVITNILSNAIKYTPDGGHIVFSIAEQPTHSPGVGCYQFTVKDNGIGMTPEFQKILFEPFTRADDKRTTKIQGTGLGMAIAQNTVNMMNGTIDVESELGKGSKFTVTIFLKLQNRSTEQIDELAHLPVLVVDDDVLCCESTVEMLQEVGIDGEWTTSGEEAVARAAARHEAHNDYFAVLVDWKMPGMNGVELTRCIRQKLGKALPIVVLTAYDYTDIENEARTAGVNDFITKPLFRSRLTAALKNLVAGKPNAADRNELDELARCDYTGKRILLVEDNELNREIAKEIIGMTGVSIECAENGREAVEKFTAAPVGYYDLIFMDIQMPLMNGYETTAAIRAQTLHGGQSIPIVAMTANAFAEDVVLSRNAGMNDHIAKPLDLNKLNDVLRQWL</sequence>
<dbReference type="InterPro" id="IPR003594">
    <property type="entry name" value="HATPase_dom"/>
</dbReference>
<keyword evidence="12" id="KW-0472">Membrane</keyword>
<dbReference type="Pfam" id="PF00512">
    <property type="entry name" value="HisKA"/>
    <property type="match status" value="1"/>
</dbReference>
<comment type="subcellular location">
    <subcellularLocation>
        <location evidence="2">Cell membrane</location>
    </subcellularLocation>
</comment>
<evidence type="ECO:0000256" key="13">
    <source>
        <dbReference type="ARBA" id="ARBA00024867"/>
    </source>
</evidence>
<dbReference type="GO" id="GO:0005886">
    <property type="term" value="C:plasma membrane"/>
    <property type="evidence" value="ECO:0007669"/>
    <property type="project" value="UniProtKB-SubCell"/>
</dbReference>
<evidence type="ECO:0000256" key="5">
    <source>
        <dbReference type="ARBA" id="ARBA00022475"/>
    </source>
</evidence>
<gene>
    <name evidence="18" type="ORF">CGS58_00865</name>
</gene>
<feature type="domain" description="Response regulatory" evidence="16">
    <location>
        <begin position="806"/>
        <end position="926"/>
    </location>
</feature>
<dbReference type="Proteomes" id="UP000220005">
    <property type="component" value="Unassembled WGS sequence"/>
</dbReference>
<dbReference type="SMART" id="SM00388">
    <property type="entry name" value="HisKA"/>
    <property type="match status" value="1"/>
</dbReference>
<evidence type="ECO:0000256" key="8">
    <source>
        <dbReference type="ARBA" id="ARBA00022741"/>
    </source>
</evidence>
<dbReference type="InterPro" id="IPR003661">
    <property type="entry name" value="HisK_dim/P_dom"/>
</dbReference>
<dbReference type="SUPFAM" id="SSF52172">
    <property type="entry name" value="CheY-like"/>
    <property type="match status" value="2"/>
</dbReference>
<comment type="function">
    <text evidence="13">May play the central regulatory role in sporulation. It may be an element of the effector pathway responsible for the activation of sporulation genes in response to nutritional stress. Spo0A may act in concert with spo0H (a sigma factor) to control the expression of some genes that are critical to the sporulation process.</text>
</comment>
<evidence type="ECO:0000313" key="19">
    <source>
        <dbReference type="Proteomes" id="UP000220005"/>
    </source>
</evidence>
<dbReference type="Pfam" id="PF00072">
    <property type="entry name" value="Response_reg"/>
    <property type="match status" value="2"/>
</dbReference>
<dbReference type="Gene3D" id="1.10.287.130">
    <property type="match status" value="1"/>
</dbReference>
<dbReference type="GO" id="GO:0000155">
    <property type="term" value="F:phosphorelay sensor kinase activity"/>
    <property type="evidence" value="ECO:0007669"/>
    <property type="project" value="InterPro"/>
</dbReference>
<dbReference type="GO" id="GO:0005524">
    <property type="term" value="F:ATP binding"/>
    <property type="evidence" value="ECO:0007669"/>
    <property type="project" value="UniProtKB-KW"/>
</dbReference>
<organism evidence="18 19">
    <name type="scientific">Faecalibacterium prausnitzii</name>
    <dbReference type="NCBI Taxonomy" id="853"/>
    <lineage>
        <taxon>Bacteria</taxon>
        <taxon>Bacillati</taxon>
        <taxon>Bacillota</taxon>
        <taxon>Clostridia</taxon>
        <taxon>Eubacteriales</taxon>
        <taxon>Oscillospiraceae</taxon>
        <taxon>Faecalibacterium</taxon>
    </lineage>
</organism>
<dbReference type="CDD" id="cd17546">
    <property type="entry name" value="REC_hyHK_CKI1_RcsC-like"/>
    <property type="match status" value="2"/>
</dbReference>
<keyword evidence="8" id="KW-0547">Nucleotide-binding</keyword>
<dbReference type="PRINTS" id="PR00344">
    <property type="entry name" value="BCTRLSENSOR"/>
</dbReference>
<dbReference type="InterPro" id="IPR001610">
    <property type="entry name" value="PAC"/>
</dbReference>
<dbReference type="SUPFAM" id="SSF55874">
    <property type="entry name" value="ATPase domain of HSP90 chaperone/DNA topoisomerase II/histidine kinase"/>
    <property type="match status" value="1"/>
</dbReference>
<evidence type="ECO:0000313" key="18">
    <source>
        <dbReference type="EMBL" id="PDX82054.1"/>
    </source>
</evidence>
<dbReference type="InterPro" id="IPR036097">
    <property type="entry name" value="HisK_dim/P_sf"/>
</dbReference>
<dbReference type="SMART" id="SM00387">
    <property type="entry name" value="HATPase_c"/>
    <property type="match status" value="1"/>
</dbReference>
<evidence type="ECO:0000256" key="4">
    <source>
        <dbReference type="ARBA" id="ARBA00018672"/>
    </source>
</evidence>
<comment type="caution">
    <text evidence="18">The sequence shown here is derived from an EMBL/GenBank/DDBJ whole genome shotgun (WGS) entry which is preliminary data.</text>
</comment>
<evidence type="ECO:0000256" key="12">
    <source>
        <dbReference type="ARBA" id="ARBA00023136"/>
    </source>
</evidence>
<dbReference type="InterPro" id="IPR001789">
    <property type="entry name" value="Sig_transdc_resp-reg_receiver"/>
</dbReference>
<dbReference type="InterPro" id="IPR013655">
    <property type="entry name" value="PAS_fold_3"/>
</dbReference>
<feature type="modified residue" description="4-aspartylphosphate" evidence="14">
    <location>
        <position position="860"/>
    </location>
</feature>
<dbReference type="InterPro" id="IPR005467">
    <property type="entry name" value="His_kinase_dom"/>
</dbReference>
<feature type="domain" description="PAC" evidence="17">
    <location>
        <begin position="222"/>
        <end position="274"/>
    </location>
</feature>
<dbReference type="SUPFAM" id="SSF47384">
    <property type="entry name" value="Homodimeric domain of signal transducing histidine kinase"/>
    <property type="match status" value="1"/>
</dbReference>
<keyword evidence="5" id="KW-1003">Cell membrane</keyword>
<evidence type="ECO:0000256" key="6">
    <source>
        <dbReference type="ARBA" id="ARBA00022553"/>
    </source>
</evidence>
<protein>
    <recommendedName>
        <fullName evidence="4">Stage 0 sporulation protein A homolog</fullName>
        <ecNumber evidence="3">2.7.13.3</ecNumber>
    </recommendedName>
</protein>
<dbReference type="Gene3D" id="3.40.50.2300">
    <property type="match status" value="2"/>
</dbReference>
<dbReference type="Pfam" id="PF08447">
    <property type="entry name" value="PAS_3"/>
    <property type="match status" value="1"/>
</dbReference>
<evidence type="ECO:0000256" key="1">
    <source>
        <dbReference type="ARBA" id="ARBA00000085"/>
    </source>
</evidence>
<evidence type="ECO:0000259" key="17">
    <source>
        <dbReference type="PROSITE" id="PS50113"/>
    </source>
</evidence>
<accession>A0A2A7ASB5</accession>
<name>A0A2A7ASB5_9FIRM</name>